<evidence type="ECO:0000256" key="1">
    <source>
        <dbReference type="SAM" id="MobiDB-lite"/>
    </source>
</evidence>
<evidence type="ECO:0000313" key="3">
    <source>
        <dbReference type="EMBL" id="GAA1525457.1"/>
    </source>
</evidence>
<dbReference type="RefSeq" id="WP_141003090.1">
    <property type="nucleotide sequence ID" value="NZ_BAAAOR010000024.1"/>
</dbReference>
<accession>A0ABN2AS21</accession>
<feature type="transmembrane region" description="Helical" evidence="2">
    <location>
        <begin position="48"/>
        <end position="70"/>
    </location>
</feature>
<evidence type="ECO:0000256" key="2">
    <source>
        <dbReference type="SAM" id="Phobius"/>
    </source>
</evidence>
<keyword evidence="2" id="KW-0812">Transmembrane</keyword>
<gene>
    <name evidence="3" type="ORF">GCM10009788_31390</name>
</gene>
<keyword evidence="2" id="KW-1133">Transmembrane helix</keyword>
<feature type="transmembrane region" description="Helical" evidence="2">
    <location>
        <begin position="76"/>
        <end position="93"/>
    </location>
</feature>
<dbReference type="Proteomes" id="UP001500842">
    <property type="component" value="Unassembled WGS sequence"/>
</dbReference>
<sequence>MTDRPSDPQATNPPPLTVAASLAAVQGLVLLILAVLELASVSSSRLGFGLSTAVFFAAYGALLIGAALALWRRHGWARGPVLITQLIVLGLAWNLREHVLAAVGLAAVALVVVAAVVQPDTIAALEDRPEDADDAEDAEDAEDAGD</sequence>
<feature type="transmembrane region" description="Helical" evidence="2">
    <location>
        <begin position="100"/>
        <end position="117"/>
    </location>
</feature>
<keyword evidence="4" id="KW-1185">Reference proteome</keyword>
<feature type="transmembrane region" description="Helical" evidence="2">
    <location>
        <begin position="16"/>
        <end position="36"/>
    </location>
</feature>
<name>A0ABN2AS21_9ACTN</name>
<feature type="compositionally biased region" description="Acidic residues" evidence="1">
    <location>
        <begin position="128"/>
        <end position="146"/>
    </location>
</feature>
<evidence type="ECO:0000313" key="4">
    <source>
        <dbReference type="Proteomes" id="UP001500842"/>
    </source>
</evidence>
<evidence type="ECO:0008006" key="5">
    <source>
        <dbReference type="Google" id="ProtNLM"/>
    </source>
</evidence>
<feature type="region of interest" description="Disordered" evidence="1">
    <location>
        <begin position="125"/>
        <end position="146"/>
    </location>
</feature>
<dbReference type="EMBL" id="BAAAOR010000024">
    <property type="protein sequence ID" value="GAA1525457.1"/>
    <property type="molecule type" value="Genomic_DNA"/>
</dbReference>
<organism evidence="3 4">
    <name type="scientific">Nocardioides humi</name>
    <dbReference type="NCBI Taxonomy" id="449461"/>
    <lineage>
        <taxon>Bacteria</taxon>
        <taxon>Bacillati</taxon>
        <taxon>Actinomycetota</taxon>
        <taxon>Actinomycetes</taxon>
        <taxon>Propionibacteriales</taxon>
        <taxon>Nocardioidaceae</taxon>
        <taxon>Nocardioides</taxon>
    </lineage>
</organism>
<proteinExistence type="predicted"/>
<comment type="caution">
    <text evidence="3">The sequence shown here is derived from an EMBL/GenBank/DDBJ whole genome shotgun (WGS) entry which is preliminary data.</text>
</comment>
<protein>
    <recommendedName>
        <fullName evidence="5">Integral membrane protein</fullName>
    </recommendedName>
</protein>
<reference evidence="3 4" key="1">
    <citation type="journal article" date="2019" name="Int. J. Syst. Evol. Microbiol.">
        <title>The Global Catalogue of Microorganisms (GCM) 10K type strain sequencing project: providing services to taxonomists for standard genome sequencing and annotation.</title>
        <authorList>
            <consortium name="The Broad Institute Genomics Platform"/>
            <consortium name="The Broad Institute Genome Sequencing Center for Infectious Disease"/>
            <person name="Wu L."/>
            <person name="Ma J."/>
        </authorList>
    </citation>
    <scope>NUCLEOTIDE SEQUENCE [LARGE SCALE GENOMIC DNA]</scope>
    <source>
        <strain evidence="3 4">JCM 14942</strain>
    </source>
</reference>
<keyword evidence="2" id="KW-0472">Membrane</keyword>